<dbReference type="InterPro" id="IPR037871">
    <property type="entry name" value="PH_Phafin"/>
</dbReference>
<dbReference type="InterPro" id="IPR000306">
    <property type="entry name" value="Znf_FYVE"/>
</dbReference>
<accession>A0A183V471</accession>
<keyword evidence="3" id="KW-0862">Zinc</keyword>
<dbReference type="InterPro" id="IPR013083">
    <property type="entry name" value="Znf_RING/FYVE/PHD"/>
</dbReference>
<feature type="region of interest" description="Disordered" evidence="5">
    <location>
        <begin position="251"/>
        <end position="314"/>
    </location>
</feature>
<gene>
    <name evidence="8" type="ORF">TCNE_LOCUS15541</name>
</gene>
<evidence type="ECO:0000313" key="9">
    <source>
        <dbReference type="Proteomes" id="UP000050794"/>
    </source>
</evidence>
<reference evidence="10" key="1">
    <citation type="submission" date="2016-06" db="UniProtKB">
        <authorList>
            <consortium name="WormBaseParasite"/>
        </authorList>
    </citation>
    <scope>IDENTIFICATION</scope>
</reference>
<keyword evidence="2 4" id="KW-0863">Zinc-finger</keyword>
<organism evidence="9 10">
    <name type="scientific">Toxocara canis</name>
    <name type="common">Canine roundworm</name>
    <dbReference type="NCBI Taxonomy" id="6265"/>
    <lineage>
        <taxon>Eukaryota</taxon>
        <taxon>Metazoa</taxon>
        <taxon>Ecdysozoa</taxon>
        <taxon>Nematoda</taxon>
        <taxon>Chromadorea</taxon>
        <taxon>Rhabditida</taxon>
        <taxon>Spirurina</taxon>
        <taxon>Ascaridomorpha</taxon>
        <taxon>Ascaridoidea</taxon>
        <taxon>Toxocaridae</taxon>
        <taxon>Toxocara</taxon>
    </lineage>
</organism>
<feature type="domain" description="PH" evidence="6">
    <location>
        <begin position="43"/>
        <end position="139"/>
    </location>
</feature>
<feature type="compositionally biased region" description="Polar residues" evidence="5">
    <location>
        <begin position="304"/>
        <end position="314"/>
    </location>
</feature>
<name>A0A183V471_TOXCA</name>
<evidence type="ECO:0000259" key="6">
    <source>
        <dbReference type="PROSITE" id="PS50003"/>
    </source>
</evidence>
<dbReference type="Proteomes" id="UP000050794">
    <property type="component" value="Unassembled WGS sequence"/>
</dbReference>
<evidence type="ECO:0000313" key="10">
    <source>
        <dbReference type="WBParaSite" id="TCNE_0001554201-mRNA-1"/>
    </source>
</evidence>
<dbReference type="GO" id="GO:0008270">
    <property type="term" value="F:zinc ion binding"/>
    <property type="evidence" value="ECO:0007669"/>
    <property type="project" value="UniProtKB-KW"/>
</dbReference>
<dbReference type="PROSITE" id="PS50178">
    <property type="entry name" value="ZF_FYVE"/>
    <property type="match status" value="1"/>
</dbReference>
<dbReference type="Pfam" id="PF01363">
    <property type="entry name" value="FYVE"/>
    <property type="match status" value="1"/>
</dbReference>
<keyword evidence="1" id="KW-0479">Metal-binding</keyword>
<dbReference type="GO" id="GO:0008333">
    <property type="term" value="P:endosome to lysosome transport"/>
    <property type="evidence" value="ECO:0007669"/>
    <property type="project" value="TreeGrafter"/>
</dbReference>
<dbReference type="Gene3D" id="2.30.29.30">
    <property type="entry name" value="Pleckstrin-homology domain (PH domain)/Phosphotyrosine-binding domain (PTB)"/>
    <property type="match status" value="1"/>
</dbReference>
<protein>
    <submittedName>
        <fullName evidence="10">Pleckstrin homology domain-containing family F member 2</fullName>
    </submittedName>
</protein>
<dbReference type="Pfam" id="PF22697">
    <property type="entry name" value="SOS1_NGEF_PH"/>
    <property type="match status" value="1"/>
</dbReference>
<dbReference type="SUPFAM" id="SSF50729">
    <property type="entry name" value="PH domain-like"/>
    <property type="match status" value="1"/>
</dbReference>
<evidence type="ECO:0000256" key="3">
    <source>
        <dbReference type="ARBA" id="ARBA00022833"/>
    </source>
</evidence>
<dbReference type="GO" id="GO:0007032">
    <property type="term" value="P:endosome organization"/>
    <property type="evidence" value="ECO:0007669"/>
    <property type="project" value="TreeGrafter"/>
</dbReference>
<dbReference type="CDD" id="cd01218">
    <property type="entry name" value="PH_Phafin2-like"/>
    <property type="match status" value="1"/>
</dbReference>
<sequence>MNLSPSTNPPFEGVNSEVNARRVANVEACFGSSGQPLAAYGRVLVGEGVLVKMCRKKPKPRQFFLFNDILIYGNILISKRRYNKQHVIPLEEVQLQDLEDDGEMRNGWLMKTRAKSFAVYAATSTEKKEWMLHIERCVHDILTKGAFLPHSCNLCGHKHNIPYCLKRHFVGGKKAATEHAAVWIPDGEAPKCMACQRTQFTVLQRRHHCRACGNVVCASCSTHNYRIAGLGKRPVRVCDKCFTNFTLSGHQEGKGPSTEVSVVGNESSDSEDDEKNANYDHEPTFYSGDGNNVTDTEHAAGPSATANRLWETSS</sequence>
<dbReference type="Gene3D" id="3.30.40.10">
    <property type="entry name" value="Zinc/RING finger domain, C3HC4 (zinc finger)"/>
    <property type="match status" value="1"/>
</dbReference>
<feature type="compositionally biased region" description="Polar residues" evidence="5">
    <location>
        <begin position="258"/>
        <end position="267"/>
    </location>
</feature>
<evidence type="ECO:0000256" key="2">
    <source>
        <dbReference type="ARBA" id="ARBA00022771"/>
    </source>
</evidence>
<dbReference type="InterPro" id="IPR001849">
    <property type="entry name" value="PH_domain"/>
</dbReference>
<evidence type="ECO:0000259" key="7">
    <source>
        <dbReference type="PROSITE" id="PS50178"/>
    </source>
</evidence>
<dbReference type="PANTHER" id="PTHR46280:SF3">
    <property type="entry name" value="PLECKSTRIN HOMOLOGY DOMAIN-CONTAINING FAMILY F MEMBER 1 HOMOLOG"/>
    <property type="match status" value="1"/>
</dbReference>
<dbReference type="PANTHER" id="PTHR46280">
    <property type="entry name" value="PLECKSTRIN HOMOLOGY DOMAIN-CONTAINING FAMILY F MEMBER 2-RELATED"/>
    <property type="match status" value="1"/>
</dbReference>
<dbReference type="InterPro" id="IPR055251">
    <property type="entry name" value="SOS1_NGEF_PH"/>
</dbReference>
<dbReference type="PROSITE" id="PS50003">
    <property type="entry name" value="PH_DOMAIN"/>
    <property type="match status" value="1"/>
</dbReference>
<dbReference type="InterPro" id="IPR017455">
    <property type="entry name" value="Znf_FYVE-rel"/>
</dbReference>
<dbReference type="GO" id="GO:0035091">
    <property type="term" value="F:phosphatidylinositol binding"/>
    <property type="evidence" value="ECO:0007669"/>
    <property type="project" value="TreeGrafter"/>
</dbReference>
<dbReference type="AlphaFoldDB" id="A0A183V471"/>
<dbReference type="InterPro" id="IPR011993">
    <property type="entry name" value="PH-like_dom_sf"/>
</dbReference>
<evidence type="ECO:0000256" key="1">
    <source>
        <dbReference type="ARBA" id="ARBA00022723"/>
    </source>
</evidence>
<dbReference type="InterPro" id="IPR011011">
    <property type="entry name" value="Znf_FYVE_PHD"/>
</dbReference>
<dbReference type="GO" id="GO:0005769">
    <property type="term" value="C:early endosome"/>
    <property type="evidence" value="ECO:0007669"/>
    <property type="project" value="TreeGrafter"/>
</dbReference>
<dbReference type="SMART" id="SM00233">
    <property type="entry name" value="PH"/>
    <property type="match status" value="1"/>
</dbReference>
<dbReference type="SUPFAM" id="SSF57903">
    <property type="entry name" value="FYVE/PHD zinc finger"/>
    <property type="match status" value="1"/>
</dbReference>
<evidence type="ECO:0000313" key="8">
    <source>
        <dbReference type="EMBL" id="VDM46862.1"/>
    </source>
</evidence>
<dbReference type="EMBL" id="UYWY01022936">
    <property type="protein sequence ID" value="VDM46862.1"/>
    <property type="molecule type" value="Genomic_DNA"/>
</dbReference>
<dbReference type="WBParaSite" id="TCNE_0001554201-mRNA-1">
    <property type="protein sequence ID" value="TCNE_0001554201-mRNA-1"/>
    <property type="gene ID" value="TCNE_0001554201"/>
</dbReference>
<dbReference type="FunFam" id="2.30.29.30:FF:000167">
    <property type="entry name" value="Pleckstrin homology domain-containing family F member 2"/>
    <property type="match status" value="1"/>
</dbReference>
<proteinExistence type="predicted"/>
<evidence type="ECO:0000256" key="5">
    <source>
        <dbReference type="SAM" id="MobiDB-lite"/>
    </source>
</evidence>
<dbReference type="InterPro" id="IPR051765">
    <property type="entry name" value="PH_domain-containing_F"/>
</dbReference>
<feature type="domain" description="FYVE-type" evidence="7">
    <location>
        <begin position="186"/>
        <end position="246"/>
    </location>
</feature>
<reference evidence="8 9" key="2">
    <citation type="submission" date="2018-11" db="EMBL/GenBank/DDBJ databases">
        <authorList>
            <consortium name="Pathogen Informatics"/>
        </authorList>
    </citation>
    <scope>NUCLEOTIDE SEQUENCE [LARGE SCALE GENOMIC DNA]</scope>
</reference>
<evidence type="ECO:0000256" key="4">
    <source>
        <dbReference type="PROSITE-ProRule" id="PRU00091"/>
    </source>
</evidence>
<keyword evidence="9" id="KW-1185">Reference proteome</keyword>
<dbReference type="SMART" id="SM00064">
    <property type="entry name" value="FYVE"/>
    <property type="match status" value="1"/>
</dbReference>